<dbReference type="EMBL" id="QZWG01000011">
    <property type="protein sequence ID" value="RZB78698.1"/>
    <property type="molecule type" value="Genomic_DNA"/>
</dbReference>
<organism evidence="1 2">
    <name type="scientific">Glycine soja</name>
    <name type="common">Wild soybean</name>
    <dbReference type="NCBI Taxonomy" id="3848"/>
    <lineage>
        <taxon>Eukaryota</taxon>
        <taxon>Viridiplantae</taxon>
        <taxon>Streptophyta</taxon>
        <taxon>Embryophyta</taxon>
        <taxon>Tracheophyta</taxon>
        <taxon>Spermatophyta</taxon>
        <taxon>Magnoliopsida</taxon>
        <taxon>eudicotyledons</taxon>
        <taxon>Gunneridae</taxon>
        <taxon>Pentapetalae</taxon>
        <taxon>rosids</taxon>
        <taxon>fabids</taxon>
        <taxon>Fabales</taxon>
        <taxon>Fabaceae</taxon>
        <taxon>Papilionoideae</taxon>
        <taxon>50 kb inversion clade</taxon>
        <taxon>NPAAA clade</taxon>
        <taxon>indigoferoid/millettioid clade</taxon>
        <taxon>Phaseoleae</taxon>
        <taxon>Glycine</taxon>
        <taxon>Glycine subgen. Soja</taxon>
    </lineage>
</organism>
<protein>
    <submittedName>
        <fullName evidence="1">Uncharacterized protein</fullName>
    </submittedName>
</protein>
<reference evidence="1 2" key="1">
    <citation type="submission" date="2018-09" db="EMBL/GenBank/DDBJ databases">
        <title>A high-quality reference genome of wild soybean provides a powerful tool to mine soybean genomes.</title>
        <authorList>
            <person name="Xie M."/>
            <person name="Chung C.Y.L."/>
            <person name="Li M.-W."/>
            <person name="Wong F.-L."/>
            <person name="Chan T.-F."/>
            <person name="Lam H.-M."/>
        </authorList>
    </citation>
    <scope>NUCLEOTIDE SEQUENCE [LARGE SCALE GENOMIC DNA]</scope>
    <source>
        <strain evidence="2">cv. W05</strain>
        <tissue evidence="1">Hypocotyl of etiolated seedlings</tissue>
    </source>
</reference>
<evidence type="ECO:0000313" key="2">
    <source>
        <dbReference type="Proteomes" id="UP000289340"/>
    </source>
</evidence>
<name>A0A445HY04_GLYSO</name>
<comment type="caution">
    <text evidence="1">The sequence shown here is derived from an EMBL/GenBank/DDBJ whole genome shotgun (WGS) entry which is preliminary data.</text>
</comment>
<keyword evidence="2" id="KW-1185">Reference proteome</keyword>
<dbReference type="Proteomes" id="UP000289340">
    <property type="component" value="Chromosome 11"/>
</dbReference>
<gene>
    <name evidence="1" type="ORF">D0Y65_029193</name>
</gene>
<dbReference type="AlphaFoldDB" id="A0A445HY04"/>
<evidence type="ECO:0000313" key="1">
    <source>
        <dbReference type="EMBL" id="RZB78698.1"/>
    </source>
</evidence>
<accession>A0A445HY04</accession>
<proteinExistence type="predicted"/>
<sequence length="108" mass="12558">MEFNRSFRLSRSHHILLSSESVISECAKIAGYERLSQSLRLSGEYDFSDKQKKHKRSTVGLLGKVFSFRRVSTPHGEPNKVAETVVKKEKKRSSWLPDPDRRWPIQGW</sequence>